<feature type="compositionally biased region" description="Basic and acidic residues" evidence="1">
    <location>
        <begin position="668"/>
        <end position="679"/>
    </location>
</feature>
<reference evidence="3 4" key="1">
    <citation type="submission" date="2024-06" db="EMBL/GenBank/DDBJ databases">
        <authorList>
            <person name="Bataeva Y.V."/>
            <person name="Grigorian L.N."/>
            <person name="Solomentsev V.I."/>
        </authorList>
    </citation>
    <scope>NUCLEOTIDE SEQUENCE [LARGE SCALE GENOMIC DNA]</scope>
    <source>
        <strain evidence="4">SCPM-O-B-12605 (RCAM04882)</strain>
    </source>
</reference>
<dbReference type="SMART" id="SM00943">
    <property type="entry name" value="Prim-Pol"/>
    <property type="match status" value="1"/>
</dbReference>
<sequence length="700" mass="74344">MTPAFDGTDQLHAALWAVRRGWHVFPTDHPALPHCVGVGAHHDPRACDLGNGKKRGKHPALAWGRMAAQYGDDLDEVTRWFTTDPRNVAIACKPSGLLVVDEDTPGAFARFAAAKGVTVPETFTVSTGRGRHYYFTNPANLGNAPKEFKGHGIDIRGGGGRDGGYVIGPGSLHSTGVIYTPDHPDAQVAECPDWLIDALGGHRAEVPAPVPGTPAARLDFPVLDQPRTRDHTRPIPAGERYQTLLSYAGRLRRSGLDYEEAEALFRARWERCEQPPGDERTWAESVATLKDVFDRYDAGTDLAQEHGQEVTDEPVADRLSVLRSLLVDSTGLDSIPDPEPIIDSVLFRDSLAWLHGKPGHGKSFVALDWAGSVATGRTWHGNAITRPGGVVYLVAEGVTGVRQRVRAWEDAAGAPMAGVRFLPVAVQLLSPTDRDAFVALVAELTPALVVIDTQARVTVGADENSAQDMGRLVAAADAIRDATTACVLLVHHEARSGDTLRGSTALEGAATTLIRVTKDGAAVRIDCTKQKDAEPFPPLLLRLVPRGAGAVLESHSGVGPGRELAPSDDKLLSAMRDSFGTTGATSAQLKDAAAVAKSSFYRSLNVLVTRGLLINTGTDKRPFYTLAGSTGPTAVPTGSNQSHGSTGDRSQVPHPSRGVADGTGSPRGNDKTPCRECGKPQRNAGGSPSCFDCRPHHGAA</sequence>
<proteinExistence type="predicted"/>
<keyword evidence="4" id="KW-1185">Reference proteome</keyword>
<evidence type="ECO:0000256" key="1">
    <source>
        <dbReference type="SAM" id="MobiDB-lite"/>
    </source>
</evidence>
<name>A0ABV2A577_9ACTN</name>
<organism evidence="3 4">
    <name type="scientific">Nocardiopsis tropica</name>
    <dbReference type="NCBI Taxonomy" id="109330"/>
    <lineage>
        <taxon>Bacteria</taxon>
        <taxon>Bacillati</taxon>
        <taxon>Actinomycetota</taxon>
        <taxon>Actinomycetes</taxon>
        <taxon>Streptosporangiales</taxon>
        <taxon>Nocardiopsidaceae</taxon>
        <taxon>Nocardiopsis</taxon>
    </lineage>
</organism>
<dbReference type="CDD" id="cd01125">
    <property type="entry name" value="RepA_RSF1010_like"/>
    <property type="match status" value="1"/>
</dbReference>
<dbReference type="CDD" id="cd04859">
    <property type="entry name" value="Prim_Pol"/>
    <property type="match status" value="1"/>
</dbReference>
<feature type="domain" description="DNA primase/polymerase bifunctional N-terminal" evidence="2">
    <location>
        <begin position="14"/>
        <end position="195"/>
    </location>
</feature>
<evidence type="ECO:0000313" key="3">
    <source>
        <dbReference type="EMBL" id="MES0838096.1"/>
    </source>
</evidence>
<dbReference type="EMBL" id="JBEQNB010000024">
    <property type="protein sequence ID" value="MES0838096.1"/>
    <property type="molecule type" value="Genomic_DNA"/>
</dbReference>
<dbReference type="RefSeq" id="WP_352986929.1">
    <property type="nucleotide sequence ID" value="NZ_JBEQNA010000021.1"/>
</dbReference>
<comment type="caution">
    <text evidence="3">The sequence shown here is derived from an EMBL/GenBank/DDBJ whole genome shotgun (WGS) entry which is preliminary data.</text>
</comment>
<dbReference type="Proteomes" id="UP001432401">
    <property type="component" value="Unassembled WGS sequence"/>
</dbReference>
<dbReference type="InterPro" id="IPR027417">
    <property type="entry name" value="P-loop_NTPase"/>
</dbReference>
<evidence type="ECO:0000259" key="2">
    <source>
        <dbReference type="SMART" id="SM00943"/>
    </source>
</evidence>
<protein>
    <submittedName>
        <fullName evidence="3">AAA family ATPase</fullName>
    </submittedName>
</protein>
<feature type="compositionally biased region" description="Polar residues" evidence="1">
    <location>
        <begin position="627"/>
        <end position="649"/>
    </location>
</feature>
<dbReference type="Pfam" id="PF09250">
    <property type="entry name" value="Prim-Pol"/>
    <property type="match status" value="1"/>
</dbReference>
<evidence type="ECO:0000313" key="4">
    <source>
        <dbReference type="Proteomes" id="UP001432401"/>
    </source>
</evidence>
<feature type="region of interest" description="Disordered" evidence="1">
    <location>
        <begin position="625"/>
        <end position="700"/>
    </location>
</feature>
<gene>
    <name evidence="3" type="ORF">ABUK86_30285</name>
</gene>
<dbReference type="InterPro" id="IPR015330">
    <property type="entry name" value="DNA_primase/pol_bifunc_N"/>
</dbReference>
<accession>A0ABV2A577</accession>
<dbReference type="InterPro" id="IPR038724">
    <property type="entry name" value="RepA"/>
</dbReference>
<dbReference type="Pfam" id="PF13481">
    <property type="entry name" value="AAA_25"/>
    <property type="match status" value="1"/>
</dbReference>
<dbReference type="SUPFAM" id="SSF56747">
    <property type="entry name" value="Prim-pol domain"/>
    <property type="match status" value="1"/>
</dbReference>
<dbReference type="SUPFAM" id="SSF52540">
    <property type="entry name" value="P-loop containing nucleoside triphosphate hydrolases"/>
    <property type="match status" value="1"/>
</dbReference>
<dbReference type="Gene3D" id="3.40.50.300">
    <property type="entry name" value="P-loop containing nucleotide triphosphate hydrolases"/>
    <property type="match status" value="1"/>
</dbReference>